<reference evidence="1 2" key="1">
    <citation type="submission" date="2016-07" db="EMBL/GenBank/DDBJ databases">
        <title>Genome analysis of Flavihumibacter stibioxidans YS-17.</title>
        <authorList>
            <person name="Shi K."/>
            <person name="Han Y."/>
            <person name="Wang G."/>
        </authorList>
    </citation>
    <scope>NUCLEOTIDE SEQUENCE [LARGE SCALE GENOMIC DNA]</scope>
    <source>
        <strain evidence="1 2">YS-17</strain>
    </source>
</reference>
<organism evidence="1 2">
    <name type="scientific">Flavihumibacter stibioxidans</name>
    <dbReference type="NCBI Taxonomy" id="1834163"/>
    <lineage>
        <taxon>Bacteria</taxon>
        <taxon>Pseudomonadati</taxon>
        <taxon>Bacteroidota</taxon>
        <taxon>Chitinophagia</taxon>
        <taxon>Chitinophagales</taxon>
        <taxon>Chitinophagaceae</taxon>
        <taxon>Flavihumibacter</taxon>
    </lineage>
</organism>
<name>A0ABR7M4M8_9BACT</name>
<dbReference type="EMBL" id="MBUA01000001">
    <property type="protein sequence ID" value="MBC6489961.1"/>
    <property type="molecule type" value="Genomic_DNA"/>
</dbReference>
<protein>
    <submittedName>
        <fullName evidence="1">Uncharacterized protein</fullName>
    </submittedName>
</protein>
<sequence length="99" mass="10758">MTAILLLSCSKSNEVPLQVTEEKTASIQTWRYACGPACDAAAWVLVLTDGSSFEAANLPEPFHSQNQDVLVRFNKTGKRNTGYSGTGLELVTILGIRKK</sequence>
<keyword evidence="2" id="KW-1185">Reference proteome</keyword>
<proteinExistence type="predicted"/>
<comment type="caution">
    <text evidence="1">The sequence shown here is derived from an EMBL/GenBank/DDBJ whole genome shotgun (WGS) entry which is preliminary data.</text>
</comment>
<evidence type="ECO:0000313" key="2">
    <source>
        <dbReference type="Proteomes" id="UP000765802"/>
    </source>
</evidence>
<evidence type="ECO:0000313" key="1">
    <source>
        <dbReference type="EMBL" id="MBC6489961.1"/>
    </source>
</evidence>
<gene>
    <name evidence="1" type="ORF">BC349_03205</name>
</gene>
<dbReference type="Proteomes" id="UP000765802">
    <property type="component" value="Unassembled WGS sequence"/>
</dbReference>
<accession>A0ABR7M4M8</accession>